<dbReference type="EMBL" id="BSOG01000003">
    <property type="protein sequence ID" value="GLR14182.1"/>
    <property type="molecule type" value="Genomic_DNA"/>
</dbReference>
<dbReference type="RefSeq" id="WP_284197258.1">
    <property type="nucleotide sequence ID" value="NZ_BSOG01000003.1"/>
</dbReference>
<dbReference type="PANTHER" id="PTHR33452:SF1">
    <property type="entry name" value="INNER MEMBRANE PROTEIN YPHA-RELATED"/>
    <property type="match status" value="1"/>
</dbReference>
<evidence type="ECO:0000313" key="8">
    <source>
        <dbReference type="Proteomes" id="UP001156706"/>
    </source>
</evidence>
<dbReference type="InterPro" id="IPR051907">
    <property type="entry name" value="DoxX-like_oxidoreductase"/>
</dbReference>
<comment type="subcellular location">
    <subcellularLocation>
        <location evidence="1">Cell membrane</location>
        <topology evidence="1">Multi-pass membrane protein</topology>
    </subcellularLocation>
</comment>
<evidence type="ECO:0000256" key="3">
    <source>
        <dbReference type="ARBA" id="ARBA00022475"/>
    </source>
</evidence>
<keyword evidence="5" id="KW-1133">Transmembrane helix</keyword>
<protein>
    <submittedName>
        <fullName evidence="7">Membrane protein</fullName>
    </submittedName>
</protein>
<dbReference type="PANTHER" id="PTHR33452">
    <property type="entry name" value="OXIDOREDUCTASE CATD-RELATED"/>
    <property type="match status" value="1"/>
</dbReference>
<comment type="caution">
    <text evidence="7">The sequence shown here is derived from an EMBL/GenBank/DDBJ whole genome shotgun (WGS) entry which is preliminary data.</text>
</comment>
<dbReference type="InterPro" id="IPR032808">
    <property type="entry name" value="DoxX"/>
</dbReference>
<gene>
    <name evidence="7" type="ORF">GCM10007907_29720</name>
</gene>
<evidence type="ECO:0000256" key="5">
    <source>
        <dbReference type="ARBA" id="ARBA00022989"/>
    </source>
</evidence>
<evidence type="ECO:0000256" key="6">
    <source>
        <dbReference type="ARBA" id="ARBA00023136"/>
    </source>
</evidence>
<evidence type="ECO:0000256" key="2">
    <source>
        <dbReference type="ARBA" id="ARBA00006679"/>
    </source>
</evidence>
<keyword evidence="8" id="KW-1185">Reference proteome</keyword>
<dbReference type="Proteomes" id="UP001156706">
    <property type="component" value="Unassembled WGS sequence"/>
</dbReference>
<accession>A0ABQ5YI45</accession>
<evidence type="ECO:0000256" key="4">
    <source>
        <dbReference type="ARBA" id="ARBA00022692"/>
    </source>
</evidence>
<comment type="similarity">
    <text evidence="2">Belongs to the DoxX family.</text>
</comment>
<keyword evidence="3" id="KW-1003">Cell membrane</keyword>
<sequence length="161" mass="17464">MNTLLARSLQLGHCAIHLTDRWFAPVADLAARLYIAQVFFSAGLTKLNDWDTTLFLFTEEYRVPLLPPNLAALGGTFGELFFPVLLALGLVGRLGALGLFGVNLMAVVSYWHVLGTPEQAAGLTHHIVWGLLLAGLMAHGPGKLSLDALIRHRWPDLGKAA</sequence>
<reference evidence="8" key="1">
    <citation type="journal article" date="2019" name="Int. J. Syst. Evol. Microbiol.">
        <title>The Global Catalogue of Microorganisms (GCM) 10K type strain sequencing project: providing services to taxonomists for standard genome sequencing and annotation.</title>
        <authorList>
            <consortium name="The Broad Institute Genomics Platform"/>
            <consortium name="The Broad Institute Genome Sequencing Center for Infectious Disease"/>
            <person name="Wu L."/>
            <person name="Ma J."/>
        </authorList>
    </citation>
    <scope>NUCLEOTIDE SEQUENCE [LARGE SCALE GENOMIC DNA]</scope>
    <source>
        <strain evidence="8">NBRC 110044</strain>
    </source>
</reference>
<organism evidence="7 8">
    <name type="scientific">Chitinimonas prasina</name>
    <dbReference type="NCBI Taxonomy" id="1434937"/>
    <lineage>
        <taxon>Bacteria</taxon>
        <taxon>Pseudomonadati</taxon>
        <taxon>Pseudomonadota</taxon>
        <taxon>Betaproteobacteria</taxon>
        <taxon>Neisseriales</taxon>
        <taxon>Chitinibacteraceae</taxon>
        <taxon>Chitinimonas</taxon>
    </lineage>
</organism>
<evidence type="ECO:0000313" key="7">
    <source>
        <dbReference type="EMBL" id="GLR14182.1"/>
    </source>
</evidence>
<proteinExistence type="inferred from homology"/>
<keyword evidence="4" id="KW-0812">Transmembrane</keyword>
<keyword evidence="6" id="KW-0472">Membrane</keyword>
<name>A0ABQ5YI45_9NEIS</name>
<evidence type="ECO:0000256" key="1">
    <source>
        <dbReference type="ARBA" id="ARBA00004651"/>
    </source>
</evidence>
<dbReference type="Pfam" id="PF07681">
    <property type="entry name" value="DoxX"/>
    <property type="match status" value="1"/>
</dbReference>